<name>A0A7C9HSV7_9MICO</name>
<dbReference type="OrthoDB" id="345021at2"/>
<feature type="transmembrane region" description="Helical" evidence="1">
    <location>
        <begin position="12"/>
        <end position="31"/>
    </location>
</feature>
<dbReference type="Pfam" id="PF14342">
    <property type="entry name" value="DUF4396"/>
    <property type="match status" value="1"/>
</dbReference>
<feature type="transmembrane region" description="Helical" evidence="1">
    <location>
        <begin position="130"/>
        <end position="152"/>
    </location>
</feature>
<reference evidence="3 4" key="1">
    <citation type="submission" date="2019-11" db="EMBL/GenBank/DDBJ databases">
        <title>Agromyces kandeliae sp. nov., isolated from mangrove soil.</title>
        <authorList>
            <person name="Wang R."/>
        </authorList>
    </citation>
    <scope>NUCLEOTIDE SEQUENCE [LARGE SCALE GENOMIC DNA]</scope>
    <source>
        <strain evidence="3 4">JCM 11431</strain>
    </source>
</reference>
<feature type="transmembrane region" description="Helical" evidence="1">
    <location>
        <begin position="209"/>
        <end position="232"/>
    </location>
</feature>
<gene>
    <name evidence="3" type="ORF">GLX25_16725</name>
</gene>
<feature type="transmembrane region" description="Helical" evidence="1">
    <location>
        <begin position="107"/>
        <end position="124"/>
    </location>
</feature>
<evidence type="ECO:0000313" key="3">
    <source>
        <dbReference type="EMBL" id="MUN08749.1"/>
    </source>
</evidence>
<keyword evidence="4" id="KW-1185">Reference proteome</keyword>
<evidence type="ECO:0000256" key="1">
    <source>
        <dbReference type="SAM" id="Phobius"/>
    </source>
</evidence>
<feature type="domain" description="DUF4396" evidence="2">
    <location>
        <begin position="87"/>
        <end position="237"/>
    </location>
</feature>
<dbReference type="AlphaFoldDB" id="A0A7C9HSV7"/>
<dbReference type="InterPro" id="IPR025509">
    <property type="entry name" value="DUF4396"/>
</dbReference>
<protein>
    <submittedName>
        <fullName evidence="3">DUF4396 domain-containing protein</fullName>
    </submittedName>
</protein>
<evidence type="ECO:0000259" key="2">
    <source>
        <dbReference type="Pfam" id="PF14342"/>
    </source>
</evidence>
<accession>A0A7C9HSV7</accession>
<dbReference type="RefSeq" id="WP_155843664.1">
    <property type="nucleotide sequence ID" value="NZ_BAAAIA010000008.1"/>
</dbReference>
<dbReference type="Proteomes" id="UP000480122">
    <property type="component" value="Unassembled WGS sequence"/>
</dbReference>
<sequence length="240" mass="26678">MPADAATFPAWVTAIAWTSLVIGFACAAWVWLDVRRRPQRMSVMNVVWPVNMLFGGILWLLVYLRIGRSARRGDDRPPRRRSMPEAVAVSTNHCGAGCTLGDIVGEFLLVLVPVLAVLTGYGWLFQERIFAVWVWDFVFAFAIGIAFQYFAIVPMRGLGFRDGLKAAVTADAASISAWQVGMYGTMAIAQFLLAPLWFGGMIPVLTPEFWFAMQVAMIAGFCTSYPVNWLLIRAGVKERM</sequence>
<organism evidence="3 4">
    <name type="scientific">Agromyces luteolus</name>
    <dbReference type="NCBI Taxonomy" id="88373"/>
    <lineage>
        <taxon>Bacteria</taxon>
        <taxon>Bacillati</taxon>
        <taxon>Actinomycetota</taxon>
        <taxon>Actinomycetes</taxon>
        <taxon>Micrococcales</taxon>
        <taxon>Microbacteriaceae</taxon>
        <taxon>Agromyces</taxon>
    </lineage>
</organism>
<keyword evidence="1" id="KW-0472">Membrane</keyword>
<dbReference type="EMBL" id="WODA01000025">
    <property type="protein sequence ID" value="MUN08749.1"/>
    <property type="molecule type" value="Genomic_DNA"/>
</dbReference>
<comment type="caution">
    <text evidence="3">The sequence shown here is derived from an EMBL/GenBank/DDBJ whole genome shotgun (WGS) entry which is preliminary data.</text>
</comment>
<evidence type="ECO:0000313" key="4">
    <source>
        <dbReference type="Proteomes" id="UP000480122"/>
    </source>
</evidence>
<keyword evidence="1" id="KW-1133">Transmembrane helix</keyword>
<feature type="transmembrane region" description="Helical" evidence="1">
    <location>
        <begin position="46"/>
        <end position="66"/>
    </location>
</feature>
<proteinExistence type="predicted"/>
<keyword evidence="1" id="KW-0812">Transmembrane</keyword>